<dbReference type="SUPFAM" id="SSF103473">
    <property type="entry name" value="MFS general substrate transporter"/>
    <property type="match status" value="1"/>
</dbReference>
<dbReference type="Pfam" id="PF07690">
    <property type="entry name" value="MFS_1"/>
    <property type="match status" value="1"/>
</dbReference>
<dbReference type="InterPro" id="IPR011701">
    <property type="entry name" value="MFS"/>
</dbReference>
<dbReference type="Gene3D" id="1.20.1250.20">
    <property type="entry name" value="MFS general substrate transporter like domains"/>
    <property type="match status" value="1"/>
</dbReference>
<dbReference type="InterPro" id="IPR020846">
    <property type="entry name" value="MFS_dom"/>
</dbReference>
<feature type="transmembrane region" description="Helical" evidence="6">
    <location>
        <begin position="317"/>
        <end position="336"/>
    </location>
</feature>
<dbReference type="AlphaFoldDB" id="A0A0D2P703"/>
<sequence length="485" mass="52934">MTDTIEIRDDERTPLLTNSNITSERRPITPLPKLQIAIVLLLQICEPITSQSIFPYINQLISELDITGGDERKVGYYAGLIESLFFATEALTVLQWSRASDHIGRKPVLLIGLFGITISMLSFGKVLLDTSLFCVLRIFSRCFTGLLNGNIGVMKSVMGELTDSTNRAEGFALMPVVWGLGATIGPLLGGTLARPHENFPKYFSGAFWKQYPYFLPCLVPSCFVLFAFLITLVVFKETNPKTHSDLKSGVEDQDVTKTRPCDHPVPLRELLGVYPIILSVSNYVVLAFLSISFGALFPLFLAMPLEIGGLQLLPRTIGIVIGGYGAGGAIFQALFFAKVVRRFGERRIFIAAIATYLPVFIILPVANLAARNLGQESIVVWALVGLVVTMMALNDIAFGTIFMYITSSAPNKRSLGATNGLSQTSVSIARAVGPALATSLFSFSVQMNLLGGYAVYVFFAALSCFAVVLSTRLPEKVWDDHTTSN</sequence>
<dbReference type="InterPro" id="IPR001958">
    <property type="entry name" value="Tet-R_TetA/multi-R_MdtG-like"/>
</dbReference>
<keyword evidence="4 6" id="KW-1133">Transmembrane helix</keyword>
<name>A0A0D2P703_HYPSF</name>
<keyword evidence="3 6" id="KW-0812">Transmembrane</keyword>
<feature type="transmembrane region" description="Helical" evidence="6">
    <location>
        <begin position="348"/>
        <end position="366"/>
    </location>
</feature>
<dbReference type="Proteomes" id="UP000054270">
    <property type="component" value="Unassembled WGS sequence"/>
</dbReference>
<dbReference type="PROSITE" id="PS50850">
    <property type="entry name" value="MFS"/>
    <property type="match status" value="1"/>
</dbReference>
<gene>
    <name evidence="8" type="ORF">HYPSUDRAFT_58359</name>
</gene>
<reference evidence="9" key="1">
    <citation type="submission" date="2014-04" db="EMBL/GenBank/DDBJ databases">
        <title>Evolutionary Origins and Diversification of the Mycorrhizal Mutualists.</title>
        <authorList>
            <consortium name="DOE Joint Genome Institute"/>
            <consortium name="Mycorrhizal Genomics Consortium"/>
            <person name="Kohler A."/>
            <person name="Kuo A."/>
            <person name="Nagy L.G."/>
            <person name="Floudas D."/>
            <person name="Copeland A."/>
            <person name="Barry K.W."/>
            <person name="Cichocki N."/>
            <person name="Veneault-Fourrey C."/>
            <person name="LaButti K."/>
            <person name="Lindquist E.A."/>
            <person name="Lipzen A."/>
            <person name="Lundell T."/>
            <person name="Morin E."/>
            <person name="Murat C."/>
            <person name="Riley R."/>
            <person name="Ohm R."/>
            <person name="Sun H."/>
            <person name="Tunlid A."/>
            <person name="Henrissat B."/>
            <person name="Grigoriev I.V."/>
            <person name="Hibbett D.S."/>
            <person name="Martin F."/>
        </authorList>
    </citation>
    <scope>NUCLEOTIDE SEQUENCE [LARGE SCALE GENOMIC DNA]</scope>
    <source>
        <strain evidence="9">FD-334 SS-4</strain>
    </source>
</reference>
<dbReference type="OMA" id="VIMDMAY"/>
<evidence type="ECO:0000256" key="3">
    <source>
        <dbReference type="ARBA" id="ARBA00022692"/>
    </source>
</evidence>
<dbReference type="PRINTS" id="PR01035">
    <property type="entry name" value="TCRTETA"/>
</dbReference>
<evidence type="ECO:0000313" key="9">
    <source>
        <dbReference type="Proteomes" id="UP000054270"/>
    </source>
</evidence>
<evidence type="ECO:0000313" key="8">
    <source>
        <dbReference type="EMBL" id="KJA16170.1"/>
    </source>
</evidence>
<dbReference type="InterPro" id="IPR036259">
    <property type="entry name" value="MFS_trans_sf"/>
</dbReference>
<comment type="subcellular location">
    <subcellularLocation>
        <location evidence="1">Membrane</location>
        <topology evidence="1">Multi-pass membrane protein</topology>
    </subcellularLocation>
</comment>
<organism evidence="8 9">
    <name type="scientific">Hypholoma sublateritium (strain FD-334 SS-4)</name>
    <dbReference type="NCBI Taxonomy" id="945553"/>
    <lineage>
        <taxon>Eukaryota</taxon>
        <taxon>Fungi</taxon>
        <taxon>Dikarya</taxon>
        <taxon>Basidiomycota</taxon>
        <taxon>Agaricomycotina</taxon>
        <taxon>Agaricomycetes</taxon>
        <taxon>Agaricomycetidae</taxon>
        <taxon>Agaricales</taxon>
        <taxon>Agaricineae</taxon>
        <taxon>Strophariaceae</taxon>
        <taxon>Hypholoma</taxon>
    </lineage>
</organism>
<keyword evidence="2" id="KW-0813">Transport</keyword>
<feature type="transmembrane region" description="Helical" evidence="6">
    <location>
        <begin position="450"/>
        <end position="469"/>
    </location>
</feature>
<dbReference type="EMBL" id="KN817626">
    <property type="protein sequence ID" value="KJA16170.1"/>
    <property type="molecule type" value="Genomic_DNA"/>
</dbReference>
<protein>
    <recommendedName>
        <fullName evidence="7">Major facilitator superfamily (MFS) profile domain-containing protein</fullName>
    </recommendedName>
</protein>
<evidence type="ECO:0000256" key="1">
    <source>
        <dbReference type="ARBA" id="ARBA00004141"/>
    </source>
</evidence>
<accession>A0A0D2P703</accession>
<dbReference type="OrthoDB" id="419616at2759"/>
<feature type="transmembrane region" description="Helical" evidence="6">
    <location>
        <begin position="213"/>
        <end position="235"/>
    </location>
</feature>
<evidence type="ECO:0000256" key="6">
    <source>
        <dbReference type="SAM" id="Phobius"/>
    </source>
</evidence>
<feature type="transmembrane region" description="Helical" evidence="6">
    <location>
        <begin position="283"/>
        <end position="305"/>
    </location>
</feature>
<dbReference type="GO" id="GO:0022857">
    <property type="term" value="F:transmembrane transporter activity"/>
    <property type="evidence" value="ECO:0007669"/>
    <property type="project" value="InterPro"/>
</dbReference>
<evidence type="ECO:0000256" key="4">
    <source>
        <dbReference type="ARBA" id="ARBA00022989"/>
    </source>
</evidence>
<feature type="domain" description="Major facilitator superfamily (MFS) profile" evidence="7">
    <location>
        <begin position="35"/>
        <end position="478"/>
    </location>
</feature>
<proteinExistence type="predicted"/>
<feature type="transmembrane region" description="Helical" evidence="6">
    <location>
        <begin position="170"/>
        <end position="193"/>
    </location>
</feature>
<dbReference type="PANTHER" id="PTHR23504">
    <property type="entry name" value="MAJOR FACILITATOR SUPERFAMILY DOMAIN-CONTAINING PROTEIN 10"/>
    <property type="match status" value="1"/>
</dbReference>
<evidence type="ECO:0000256" key="5">
    <source>
        <dbReference type="ARBA" id="ARBA00023136"/>
    </source>
</evidence>
<dbReference type="PANTHER" id="PTHR23504:SF15">
    <property type="entry name" value="MAJOR FACILITATOR SUPERFAMILY (MFS) PROFILE DOMAIN-CONTAINING PROTEIN"/>
    <property type="match status" value="1"/>
</dbReference>
<feature type="transmembrane region" description="Helical" evidence="6">
    <location>
        <begin position="108"/>
        <end position="124"/>
    </location>
</feature>
<feature type="transmembrane region" description="Helical" evidence="6">
    <location>
        <begin position="378"/>
        <end position="405"/>
    </location>
</feature>
<evidence type="ECO:0000259" key="7">
    <source>
        <dbReference type="PROSITE" id="PS50850"/>
    </source>
</evidence>
<keyword evidence="5 6" id="KW-0472">Membrane</keyword>
<feature type="transmembrane region" description="Helical" evidence="6">
    <location>
        <begin position="74"/>
        <end position="96"/>
    </location>
</feature>
<evidence type="ECO:0000256" key="2">
    <source>
        <dbReference type="ARBA" id="ARBA00022448"/>
    </source>
</evidence>
<keyword evidence="9" id="KW-1185">Reference proteome</keyword>
<dbReference type="GO" id="GO:0016020">
    <property type="term" value="C:membrane"/>
    <property type="evidence" value="ECO:0007669"/>
    <property type="project" value="UniProtKB-SubCell"/>
</dbReference>